<reference evidence="1 2" key="1">
    <citation type="submission" date="2020-02" db="EMBL/GenBank/DDBJ databases">
        <title>Genome sequencing, annotation and comparative genomic analysis of Bacillus tequilensis EA-CB0015, an effective biological control agent against Pseudocercospora fijiensis in banana plants.</title>
        <authorList>
            <person name="Cuellar-Gaviria T.Z."/>
            <person name="Ju K.-S."/>
            <person name="Villegas-Escobar V."/>
        </authorList>
    </citation>
    <scope>NUCLEOTIDE SEQUENCE [LARGE SCALE GENOMIC DNA]</scope>
    <source>
        <strain evidence="1 2">EA-CB0015</strain>
    </source>
</reference>
<keyword evidence="2" id="KW-1185">Reference proteome</keyword>
<proteinExistence type="predicted"/>
<organism evidence="1 2">
    <name type="scientific">Bacillus tequilensis</name>
    <dbReference type="NCBI Taxonomy" id="227866"/>
    <lineage>
        <taxon>Bacteria</taxon>
        <taxon>Bacillati</taxon>
        <taxon>Bacillota</taxon>
        <taxon>Bacilli</taxon>
        <taxon>Bacillales</taxon>
        <taxon>Bacillaceae</taxon>
        <taxon>Bacillus</taxon>
    </lineage>
</organism>
<dbReference type="SUPFAM" id="SSF53822">
    <property type="entry name" value="Periplasmic binding protein-like I"/>
    <property type="match status" value="1"/>
</dbReference>
<dbReference type="Pfam" id="PF13433">
    <property type="entry name" value="Peripla_BP_5"/>
    <property type="match status" value="1"/>
</dbReference>
<dbReference type="PANTHER" id="PTHR47628:SF1">
    <property type="entry name" value="ALIPHATIC AMIDASE EXPRESSION-REGULATING PROTEIN"/>
    <property type="match status" value="1"/>
</dbReference>
<dbReference type="InterPro" id="IPR017777">
    <property type="entry name" value="ABC_urea-bd_UrtA"/>
</dbReference>
<dbReference type="Proteomes" id="UP000501914">
    <property type="component" value="Chromosome"/>
</dbReference>
<protein>
    <submittedName>
        <fullName evidence="1">Urea ABC transporter substrate-binding protein</fullName>
    </submittedName>
</protein>
<evidence type="ECO:0000313" key="2">
    <source>
        <dbReference type="Proteomes" id="UP000501914"/>
    </source>
</evidence>
<dbReference type="KEGG" id="bteq:G4P54_18905"/>
<dbReference type="EMBL" id="CP048852">
    <property type="protein sequence ID" value="QIW81702.1"/>
    <property type="molecule type" value="Genomic_DNA"/>
</dbReference>
<accession>A0A6H0WMA4</accession>
<dbReference type="PROSITE" id="PS51257">
    <property type="entry name" value="PROKAR_LIPOPROTEIN"/>
    <property type="match status" value="1"/>
</dbReference>
<dbReference type="Gene3D" id="3.40.50.2300">
    <property type="match status" value="2"/>
</dbReference>
<evidence type="ECO:0000313" key="1">
    <source>
        <dbReference type="EMBL" id="QIW81702.1"/>
    </source>
</evidence>
<dbReference type="InterPro" id="IPR028082">
    <property type="entry name" value="Peripla_BP_I"/>
</dbReference>
<dbReference type="NCBIfam" id="TIGR03407">
    <property type="entry name" value="urea_ABC_UrtA"/>
    <property type="match status" value="1"/>
</dbReference>
<dbReference type="PANTHER" id="PTHR47628">
    <property type="match status" value="1"/>
</dbReference>
<dbReference type="RefSeq" id="WP_167873529.1">
    <property type="nucleotide sequence ID" value="NZ_CP048852.1"/>
</dbReference>
<dbReference type="CDD" id="cd06355">
    <property type="entry name" value="PBP1_FmdD-like"/>
    <property type="match status" value="1"/>
</dbReference>
<sequence>MKNKGVGIQAVFLLFLIMVLMTGCTGPKKVSEASGSAKKTVDIDTSGDSVKIGILHSLSGTMAISEVSVHDAELMAIQEINQKGGVLGKRLEPIVEDGASDWPTYAEKMRKLLQQDKAAAVFGGWTSASRKAMLPVVEQNNGLLFYPVQYEGMESSPNIFYTGATTNQQIVPAVDWLLKNKGKKFFLIGSDYVFPRTANNIIKAQVKAAGGEIAGEEYTPLGHTNYSTLVSKIKEKQPDVIFNTLNGDSNVAFFKQLKDAGISADDMPVMSASVAEEEIRGIGPDVLTGHYAVWNYFQTTDTNENQTFVKNYKKMNGESRVTSDPIEAGYNAVYLWAAAVKKAKSFDVDKVKKAADGIAFKAPGGTVKIDGNTQHLYKTVRIGQITGNGQFKEVWNSGDPVKPDPYLKTYNWAKGLSK</sequence>
<gene>
    <name evidence="1" type="primary">urtA</name>
    <name evidence="1" type="ORF">G4P54_18905</name>
</gene>
<name>A0A6H0WMA4_9BACI</name>
<dbReference type="AlphaFoldDB" id="A0A6H0WMA4"/>